<dbReference type="GO" id="GO:0016787">
    <property type="term" value="F:hydrolase activity"/>
    <property type="evidence" value="ECO:0007669"/>
    <property type="project" value="UniProtKB-KW"/>
</dbReference>
<dbReference type="InterPro" id="IPR029132">
    <property type="entry name" value="CBAH/NAAA_C"/>
</dbReference>
<dbReference type="RefSeq" id="WP_197169030.1">
    <property type="nucleotide sequence ID" value="NZ_SJPT01000002.1"/>
</dbReference>
<evidence type="ECO:0000256" key="1">
    <source>
        <dbReference type="ARBA" id="ARBA00006625"/>
    </source>
</evidence>
<dbReference type="Proteomes" id="UP000316304">
    <property type="component" value="Unassembled WGS sequence"/>
</dbReference>
<dbReference type="Pfam" id="PF02275">
    <property type="entry name" value="CBAH"/>
    <property type="match status" value="1"/>
</dbReference>
<keyword evidence="2" id="KW-0378">Hydrolase</keyword>
<dbReference type="PROSITE" id="PS51257">
    <property type="entry name" value="PROKAR_LIPOPROTEIN"/>
    <property type="match status" value="1"/>
</dbReference>
<proteinExistence type="inferred from homology"/>
<sequence>MKSQHRSVANMLVWGLIANLLLAGSIGQACTVMRFSFEDRVIVARNHDWSFGEGLLVVNRRGIQKRAISPSNPAEWVSKHGSVSFVQFGCEIPFAGMNEKGLTVDLLQLNQAEFPAFDASKSSVNVIQWVQYQLDTASSVSEVIASLERVYPTPMIASLERVHYFVTDASGDVATIAFLGGKATVTRGNQHYHCALANSTVKDSLAAYRGGQAQSNSELRYCQAVEQIELASGDDAVADPMAHARASLAMVAQPGSTQWGIVYEPSERKLSFSTRVANRLRWIDLDDVAFETNAPALIVDVNADLSGDLVPHLREYTRGENERIVNFAFDQMMPAGFVRTAIKQLVLTYPSTLKPVTEMPVSVESR</sequence>
<dbReference type="InterPro" id="IPR029055">
    <property type="entry name" value="Ntn_hydrolases_N"/>
</dbReference>
<comment type="caution">
    <text evidence="4">The sequence shown here is derived from an EMBL/GenBank/DDBJ whole genome shotgun (WGS) entry which is preliminary data.</text>
</comment>
<dbReference type="AlphaFoldDB" id="A0A5C6CNB9"/>
<dbReference type="PANTHER" id="PTHR35527">
    <property type="entry name" value="CHOLOYLGLYCINE HYDROLASE"/>
    <property type="match status" value="1"/>
</dbReference>
<reference evidence="4 5" key="1">
    <citation type="submission" date="2019-02" db="EMBL/GenBank/DDBJ databases">
        <title>Deep-cultivation of Planctomycetes and their phenomic and genomic characterization uncovers novel biology.</title>
        <authorList>
            <person name="Wiegand S."/>
            <person name="Jogler M."/>
            <person name="Boedeker C."/>
            <person name="Pinto D."/>
            <person name="Vollmers J."/>
            <person name="Rivas-Marin E."/>
            <person name="Kohn T."/>
            <person name="Peeters S.H."/>
            <person name="Heuer A."/>
            <person name="Rast P."/>
            <person name="Oberbeckmann S."/>
            <person name="Bunk B."/>
            <person name="Jeske O."/>
            <person name="Meyerdierks A."/>
            <person name="Storesund J.E."/>
            <person name="Kallscheuer N."/>
            <person name="Luecker S."/>
            <person name="Lage O.M."/>
            <person name="Pohl T."/>
            <person name="Merkel B.J."/>
            <person name="Hornburger P."/>
            <person name="Mueller R.-W."/>
            <person name="Bruemmer F."/>
            <person name="Labrenz M."/>
            <person name="Spormann A.M."/>
            <person name="Op Den Camp H."/>
            <person name="Overmann J."/>
            <person name="Amann R."/>
            <person name="Jetten M.S.M."/>
            <person name="Mascher T."/>
            <person name="Medema M.H."/>
            <person name="Devos D.P."/>
            <person name="Kaster A.-K."/>
            <person name="Ovreas L."/>
            <person name="Rohde M."/>
            <person name="Galperin M.Y."/>
            <person name="Jogler C."/>
        </authorList>
    </citation>
    <scope>NUCLEOTIDE SEQUENCE [LARGE SCALE GENOMIC DNA]</scope>
    <source>
        <strain evidence="4 5">Pla52o</strain>
    </source>
</reference>
<comment type="similarity">
    <text evidence="1">Belongs to the peptidase C59 family.</text>
</comment>
<name>A0A5C6CNB9_9BACT</name>
<evidence type="ECO:0000313" key="4">
    <source>
        <dbReference type="EMBL" id="TWU24954.1"/>
    </source>
</evidence>
<evidence type="ECO:0000256" key="2">
    <source>
        <dbReference type="ARBA" id="ARBA00022801"/>
    </source>
</evidence>
<organism evidence="4 5">
    <name type="scientific">Novipirellula galeiformis</name>
    <dbReference type="NCBI Taxonomy" id="2528004"/>
    <lineage>
        <taxon>Bacteria</taxon>
        <taxon>Pseudomonadati</taxon>
        <taxon>Planctomycetota</taxon>
        <taxon>Planctomycetia</taxon>
        <taxon>Pirellulales</taxon>
        <taxon>Pirellulaceae</taxon>
        <taxon>Novipirellula</taxon>
    </lineage>
</organism>
<keyword evidence="5" id="KW-1185">Reference proteome</keyword>
<gene>
    <name evidence="4" type="ORF">Pla52o_12510</name>
</gene>
<protein>
    <recommendedName>
        <fullName evidence="3">Choloylglycine hydrolase/NAAA C-terminal domain-containing protein</fullName>
    </recommendedName>
</protein>
<dbReference type="Gene3D" id="3.60.60.10">
    <property type="entry name" value="Penicillin V Acylase, Chain A"/>
    <property type="match status" value="1"/>
</dbReference>
<accession>A0A5C6CNB9</accession>
<feature type="domain" description="Choloylglycine hydrolase/NAAA C-terminal" evidence="3">
    <location>
        <begin position="30"/>
        <end position="176"/>
    </location>
</feature>
<dbReference type="InterPro" id="IPR052193">
    <property type="entry name" value="Peptidase_C59"/>
</dbReference>
<dbReference type="SUPFAM" id="SSF56235">
    <property type="entry name" value="N-terminal nucleophile aminohydrolases (Ntn hydrolases)"/>
    <property type="match status" value="1"/>
</dbReference>
<evidence type="ECO:0000313" key="5">
    <source>
        <dbReference type="Proteomes" id="UP000316304"/>
    </source>
</evidence>
<evidence type="ECO:0000259" key="3">
    <source>
        <dbReference type="Pfam" id="PF02275"/>
    </source>
</evidence>
<dbReference type="PANTHER" id="PTHR35527:SF2">
    <property type="entry name" value="HYDROLASE"/>
    <property type="match status" value="1"/>
</dbReference>
<dbReference type="EMBL" id="SJPT01000002">
    <property type="protein sequence ID" value="TWU24954.1"/>
    <property type="molecule type" value="Genomic_DNA"/>
</dbReference>